<evidence type="ECO:0000313" key="1">
    <source>
        <dbReference type="EMBL" id="KAF6747611.1"/>
    </source>
</evidence>
<keyword evidence="2" id="KW-1185">Reference proteome</keyword>
<evidence type="ECO:0000313" key="2">
    <source>
        <dbReference type="Proteomes" id="UP000521943"/>
    </source>
</evidence>
<dbReference type="Proteomes" id="UP000521943">
    <property type="component" value="Unassembled WGS sequence"/>
</dbReference>
<protein>
    <submittedName>
        <fullName evidence="1">Uncharacterized protein</fullName>
    </submittedName>
</protein>
<sequence length="448" mass="48943">MDNPYPFGILMSTYAARRQYRVEELGGARQFIKLNPNNAQPGDFTGSRASTRDSFPYHHLTQHGTHILTSPPNGFTSNMHGVATFEAISNRLTTLKPRPANGTLGSVTHGGRWYTESTLHARPDQLLHRLLLVRTCQPVLPLVPLHPSNEATLGQHAVEVHGLFASRFPKLQPDLSDSVSSLSLCGRQLRAYEEGYGLRGEVMLCSLGDALLPEDLIIQMVVLPMQPPAHCDDFSFYSNPITSNPGPGRLLLQEVNATLERHACVVPRGGGGAVDTLDNPLSSAHPPDPTSTGDSPLACRTLFKLVVVAGIKVGYGSNIDSTCQLQLDTLNDDVVTVNRGCYGKSRYGARLPNRDVGALASALLIGMQPDWVLHNEPELGCRNLTLEPLMTMGKLPATGLTRVRARASGLGVPRLRWRECGMQEDEVDAVDVRRAKMGFLNWGRLHTR</sequence>
<accession>A0A8H6HJM7</accession>
<gene>
    <name evidence="1" type="ORF">DFP72DRAFT_854187</name>
</gene>
<comment type="caution">
    <text evidence="1">The sequence shown here is derived from an EMBL/GenBank/DDBJ whole genome shotgun (WGS) entry which is preliminary data.</text>
</comment>
<organism evidence="1 2">
    <name type="scientific">Ephemerocybe angulata</name>
    <dbReference type="NCBI Taxonomy" id="980116"/>
    <lineage>
        <taxon>Eukaryota</taxon>
        <taxon>Fungi</taxon>
        <taxon>Dikarya</taxon>
        <taxon>Basidiomycota</taxon>
        <taxon>Agaricomycotina</taxon>
        <taxon>Agaricomycetes</taxon>
        <taxon>Agaricomycetidae</taxon>
        <taxon>Agaricales</taxon>
        <taxon>Agaricineae</taxon>
        <taxon>Psathyrellaceae</taxon>
        <taxon>Ephemerocybe</taxon>
    </lineage>
</organism>
<dbReference type="EMBL" id="JACGCI010000079">
    <property type="protein sequence ID" value="KAF6747611.1"/>
    <property type="molecule type" value="Genomic_DNA"/>
</dbReference>
<name>A0A8H6HJM7_9AGAR</name>
<reference evidence="1 2" key="1">
    <citation type="submission" date="2020-07" db="EMBL/GenBank/DDBJ databases">
        <title>Comparative genomics of pyrophilous fungi reveals a link between fire events and developmental genes.</title>
        <authorList>
            <consortium name="DOE Joint Genome Institute"/>
            <person name="Steindorff A.S."/>
            <person name="Carver A."/>
            <person name="Calhoun S."/>
            <person name="Stillman K."/>
            <person name="Liu H."/>
            <person name="Lipzen A."/>
            <person name="Pangilinan J."/>
            <person name="Labutti K."/>
            <person name="Bruns T.D."/>
            <person name="Grigoriev I.V."/>
        </authorList>
    </citation>
    <scope>NUCLEOTIDE SEQUENCE [LARGE SCALE GENOMIC DNA]</scope>
    <source>
        <strain evidence="1 2">CBS 144469</strain>
    </source>
</reference>
<dbReference type="AlphaFoldDB" id="A0A8H6HJM7"/>
<proteinExistence type="predicted"/>